<keyword evidence="2" id="KW-1185">Reference proteome</keyword>
<protein>
    <submittedName>
        <fullName evidence="1">Uncharacterized protein</fullName>
    </submittedName>
</protein>
<dbReference type="AlphaFoldDB" id="A0A191ZDW9"/>
<name>A0A191ZDW9_9GAMM</name>
<accession>A0A191ZDW9</accession>
<reference evidence="1 2" key="1">
    <citation type="submission" date="2016-06" db="EMBL/GenBank/DDBJ databases">
        <title>Insight into the functional genes involving in sulfur oxidation in Pearl River water.</title>
        <authorList>
            <person name="Luo J."/>
            <person name="Tan X."/>
            <person name="Lin W."/>
        </authorList>
    </citation>
    <scope>NUCLEOTIDE SEQUENCE [LARGE SCALE GENOMIC DNA]</scope>
    <source>
        <strain evidence="1 2">LS2</strain>
    </source>
</reference>
<organism evidence="1 2">
    <name type="scientific">Halothiobacillus diazotrophicus</name>
    <dbReference type="NCBI Taxonomy" id="1860122"/>
    <lineage>
        <taxon>Bacteria</taxon>
        <taxon>Pseudomonadati</taxon>
        <taxon>Pseudomonadota</taxon>
        <taxon>Gammaproteobacteria</taxon>
        <taxon>Chromatiales</taxon>
        <taxon>Halothiobacillaceae</taxon>
        <taxon>Halothiobacillus</taxon>
    </lineage>
</organism>
<dbReference type="KEGG" id="haz:A9404_00545"/>
<evidence type="ECO:0000313" key="2">
    <source>
        <dbReference type="Proteomes" id="UP000078596"/>
    </source>
</evidence>
<proteinExistence type="predicted"/>
<dbReference type="Proteomes" id="UP000078596">
    <property type="component" value="Chromosome"/>
</dbReference>
<sequence>MEFINFKVIYRSKIYGMEYSRNHQITKLIVLHYVTGLKFRHRHPSTIFAINRVIGRHIYRLSPVVYYFCNNQFGYRLIFGHKGLRDLAVSVFMPFPEFIGGLLVIRVRQHPVPNTDFLNGSQAFLGMHQSSRREAGLLPLFKYLYVISPIECPLQWDNWSQRKINHNFISLGFRPRRFVSVRRPVNRATSSLKRSLPKAMFWLVAERMASVCL</sequence>
<dbReference type="EMBL" id="CP016027">
    <property type="protein sequence ID" value="ANJ66068.1"/>
    <property type="molecule type" value="Genomic_DNA"/>
</dbReference>
<gene>
    <name evidence="1" type="ORF">A9404_00545</name>
</gene>
<evidence type="ECO:0000313" key="1">
    <source>
        <dbReference type="EMBL" id="ANJ66068.1"/>
    </source>
</evidence>